<dbReference type="InterPro" id="IPR036390">
    <property type="entry name" value="WH_DNA-bd_sf"/>
</dbReference>
<organism evidence="1 2">
    <name type="scientific">Halalkalibacter okhensis</name>
    <dbReference type="NCBI Taxonomy" id="333138"/>
    <lineage>
        <taxon>Bacteria</taxon>
        <taxon>Bacillati</taxon>
        <taxon>Bacillota</taxon>
        <taxon>Bacilli</taxon>
        <taxon>Bacillales</taxon>
        <taxon>Bacillaceae</taxon>
        <taxon>Halalkalibacter</taxon>
    </lineage>
</organism>
<dbReference type="AlphaFoldDB" id="A0A0B0IIX5"/>
<dbReference type="Proteomes" id="UP000030832">
    <property type="component" value="Unassembled WGS sequence"/>
</dbReference>
<protein>
    <submittedName>
        <fullName evidence="1">Uncharacterized protein</fullName>
    </submittedName>
</protein>
<name>A0A0B0IIX5_9BACI</name>
<dbReference type="RefSeq" id="WP_034630206.1">
    <property type="nucleotide sequence ID" value="NZ_JRJU01000017.1"/>
</dbReference>
<accession>A0A0B0IIX5</accession>
<dbReference type="EMBL" id="JRJU01000017">
    <property type="protein sequence ID" value="KHF39626.1"/>
    <property type="molecule type" value="Genomic_DNA"/>
</dbReference>
<proteinExistence type="predicted"/>
<sequence length="254" mass="29520">MEVLSRKALLTWIILLQLLKKEADSETITTNIPNELSLFTNTSSLKTQVSNLLISLELKNYVMKFSYGRMTLYRLTPKGEHFLKQPLNNWQMTLERQVISLEKMLEACRRLQSPSNKINLSYEESLFLTQNIEAKSILSSLSLIELEERKKLLGSNEHPISLVELQKVLKQTYGWICSSTTFNNYIKNLVEANYLQLKWKKEEPNKKIRVISIEEKGEGAIVDLANNAKREVKTALTVFQEIRDFLSHKKHQYI</sequence>
<keyword evidence="2" id="KW-1185">Reference proteome</keyword>
<dbReference type="STRING" id="333138.LQ50_14435"/>
<comment type="caution">
    <text evidence="1">The sequence shown here is derived from an EMBL/GenBank/DDBJ whole genome shotgun (WGS) entry which is preliminary data.</text>
</comment>
<evidence type="ECO:0000313" key="2">
    <source>
        <dbReference type="Proteomes" id="UP000030832"/>
    </source>
</evidence>
<dbReference type="SUPFAM" id="SSF46785">
    <property type="entry name" value="Winged helix' DNA-binding domain"/>
    <property type="match status" value="2"/>
</dbReference>
<gene>
    <name evidence="1" type="ORF">LQ50_14435</name>
</gene>
<reference evidence="1 2" key="1">
    <citation type="submission" date="2014-09" db="EMBL/GenBank/DDBJ databases">
        <title>Genome sequencing and annotation of Bacillus Okhensis strain Kh10-101T.</title>
        <authorList>
            <person name="Prakash J.S."/>
        </authorList>
    </citation>
    <scope>NUCLEOTIDE SEQUENCE [LARGE SCALE GENOMIC DNA]</scope>
    <source>
        <strain evidence="2">Kh10-101T</strain>
    </source>
</reference>
<dbReference type="InterPro" id="IPR036388">
    <property type="entry name" value="WH-like_DNA-bd_sf"/>
</dbReference>
<dbReference type="Gene3D" id="1.10.10.10">
    <property type="entry name" value="Winged helix-like DNA-binding domain superfamily/Winged helix DNA-binding domain"/>
    <property type="match status" value="1"/>
</dbReference>
<evidence type="ECO:0000313" key="1">
    <source>
        <dbReference type="EMBL" id="KHF39626.1"/>
    </source>
</evidence>